<name>A0ABT9TNV0_PAENI</name>
<evidence type="ECO:0000313" key="2">
    <source>
        <dbReference type="EMBL" id="MDQ0102568.1"/>
    </source>
</evidence>
<feature type="transmembrane region" description="Helical" evidence="1">
    <location>
        <begin position="205"/>
        <end position="223"/>
    </location>
</feature>
<dbReference type="RefSeq" id="WP_306878231.1">
    <property type="nucleotide sequence ID" value="NZ_JAUSSW010000005.1"/>
</dbReference>
<evidence type="ECO:0000313" key="3">
    <source>
        <dbReference type="Proteomes" id="UP001244563"/>
    </source>
</evidence>
<feature type="transmembrane region" description="Helical" evidence="1">
    <location>
        <begin position="46"/>
        <end position="70"/>
    </location>
</feature>
<evidence type="ECO:0000256" key="1">
    <source>
        <dbReference type="SAM" id="Phobius"/>
    </source>
</evidence>
<feature type="transmembrane region" description="Helical" evidence="1">
    <location>
        <begin position="132"/>
        <end position="157"/>
    </location>
</feature>
<keyword evidence="1" id="KW-0812">Transmembrane</keyword>
<reference evidence="2 3" key="1">
    <citation type="submission" date="2023-07" db="EMBL/GenBank/DDBJ databases">
        <title>Sorghum-associated microbial communities from plants grown in Nebraska, USA.</title>
        <authorList>
            <person name="Schachtman D."/>
        </authorList>
    </citation>
    <scope>NUCLEOTIDE SEQUENCE [LARGE SCALE GENOMIC DNA]</scope>
    <source>
        <strain evidence="2 3">CC523</strain>
    </source>
</reference>
<organism evidence="2 3">
    <name type="scientific">Paenarthrobacter nicotinovorans</name>
    <name type="common">Arthrobacter nicotinovorans</name>
    <dbReference type="NCBI Taxonomy" id="29320"/>
    <lineage>
        <taxon>Bacteria</taxon>
        <taxon>Bacillati</taxon>
        <taxon>Actinomycetota</taxon>
        <taxon>Actinomycetes</taxon>
        <taxon>Micrococcales</taxon>
        <taxon>Micrococcaceae</taxon>
        <taxon>Paenarthrobacter</taxon>
    </lineage>
</organism>
<feature type="transmembrane region" description="Helical" evidence="1">
    <location>
        <begin position="281"/>
        <end position="298"/>
    </location>
</feature>
<dbReference type="EMBL" id="JAUSSW010000005">
    <property type="protein sequence ID" value="MDQ0102568.1"/>
    <property type="molecule type" value="Genomic_DNA"/>
</dbReference>
<keyword evidence="1" id="KW-1133">Transmembrane helix</keyword>
<feature type="transmembrane region" description="Helical" evidence="1">
    <location>
        <begin position="235"/>
        <end position="260"/>
    </location>
</feature>
<feature type="transmembrane region" description="Helical" evidence="1">
    <location>
        <begin position="98"/>
        <end position="120"/>
    </location>
</feature>
<sequence>MILTGLLITLYVPIGAAAMVVAGTSMPAWTVFDGALDVDTSRLRAYLHVFTIDAGGFAGYIAFGGLLLAVNRIETTSQKELDTESAVKMFMVLRFRNFIQWASVVGAATAPCGGLLWIVLNTDRPDWLKSAAAILIATLALWTVLLLAVPGSGYFSLQSVAREWDLNHTAFRRDNIARTWGNRWGTRIDMAAPGRWQLARIGWRWILISLLAAGGTILLAQIFDEVKPDWSQPELIRIVIFLFVFNAYFGGFVLVATGWIAESAIAAANRGWVKTSRLAKLLALLIGPIAVAIAFSFNYAPFTVMAWSLASAQVAYALGVLNQGNLRSPLWWPVRGMVLNARSQSHAWANRRWRALDESLAKGLAELPTRERKRKEKEIFRWRQMFQEMGH</sequence>
<gene>
    <name evidence="2" type="ORF">J2T10_002221</name>
</gene>
<dbReference type="Proteomes" id="UP001244563">
    <property type="component" value="Unassembled WGS sequence"/>
</dbReference>
<accession>A0ABT9TNV0</accession>
<protein>
    <submittedName>
        <fullName evidence="2">Uncharacterized protein</fullName>
    </submittedName>
</protein>
<proteinExistence type="predicted"/>
<comment type="caution">
    <text evidence="2">The sequence shown here is derived from an EMBL/GenBank/DDBJ whole genome shotgun (WGS) entry which is preliminary data.</text>
</comment>
<keyword evidence="1" id="KW-0472">Membrane</keyword>
<keyword evidence="3" id="KW-1185">Reference proteome</keyword>